<dbReference type="InterPro" id="IPR008792">
    <property type="entry name" value="PQQD"/>
</dbReference>
<organism evidence="1 2">
    <name type="scientific">Salinibacter ruber</name>
    <dbReference type="NCBI Taxonomy" id="146919"/>
    <lineage>
        <taxon>Bacteria</taxon>
        <taxon>Pseudomonadati</taxon>
        <taxon>Rhodothermota</taxon>
        <taxon>Rhodothermia</taxon>
        <taxon>Rhodothermales</taxon>
        <taxon>Salinibacteraceae</taxon>
        <taxon>Salinibacter</taxon>
    </lineage>
</organism>
<accession>A0AAW5PD37</accession>
<dbReference type="SUPFAM" id="SSF53271">
    <property type="entry name" value="PRTase-like"/>
    <property type="match status" value="1"/>
</dbReference>
<gene>
    <name evidence="1" type="ORF">GGP99_003137</name>
</gene>
<dbReference type="InterPro" id="IPR029057">
    <property type="entry name" value="PRTase-like"/>
</dbReference>
<evidence type="ECO:0000313" key="1">
    <source>
        <dbReference type="EMBL" id="MCS4159151.1"/>
    </source>
</evidence>
<evidence type="ECO:0008006" key="3">
    <source>
        <dbReference type="Google" id="ProtNLM"/>
    </source>
</evidence>
<dbReference type="Gene3D" id="1.10.10.1150">
    <property type="entry name" value="Coenzyme PQQ synthesis protein D (PqqD)"/>
    <property type="match status" value="1"/>
</dbReference>
<dbReference type="AlphaFoldDB" id="A0AAW5PD37"/>
<reference evidence="1" key="1">
    <citation type="submission" date="2022-08" db="EMBL/GenBank/DDBJ databases">
        <title>Genomic Encyclopedia of Type Strains, Phase V (KMG-V): Genome sequencing to study the core and pangenomes of soil and plant-associated prokaryotes.</title>
        <authorList>
            <person name="Whitman W."/>
        </authorList>
    </citation>
    <scope>NUCLEOTIDE SEQUENCE</scope>
    <source>
        <strain evidence="1">SP3002</strain>
    </source>
</reference>
<dbReference type="Proteomes" id="UP001155110">
    <property type="component" value="Unassembled WGS sequence"/>
</dbReference>
<dbReference type="InterPro" id="IPR041881">
    <property type="entry name" value="PqqD_sf"/>
</dbReference>
<name>A0AAW5PD37_9BACT</name>
<protein>
    <recommendedName>
        <fullName evidence="3">PqqD family peptide modification chaperone</fullName>
    </recommendedName>
</protein>
<dbReference type="EMBL" id="JANTZM010000019">
    <property type="protein sequence ID" value="MCS4159151.1"/>
    <property type="molecule type" value="Genomic_DNA"/>
</dbReference>
<comment type="caution">
    <text evidence="1">The sequence shown here is derived from an EMBL/GenBank/DDBJ whole genome shotgun (WGS) entry which is preliminary data.</text>
</comment>
<dbReference type="Pfam" id="PF05402">
    <property type="entry name" value="PqqD"/>
    <property type="match status" value="1"/>
</dbReference>
<evidence type="ECO:0000313" key="2">
    <source>
        <dbReference type="Proteomes" id="UP001155110"/>
    </source>
</evidence>
<dbReference type="Gene3D" id="3.40.50.2020">
    <property type="match status" value="1"/>
</dbReference>
<dbReference type="RefSeq" id="WP_259060060.1">
    <property type="nucleotide sequence ID" value="NZ_JANTZM010000019.1"/>
</dbReference>
<proteinExistence type="predicted"/>
<sequence length="398" mass="44606">MSKTPHVLVFPPLTELQVPSALYGRSTERWKILAHVVAAHVRQASMNQRASVVLRPGEAPRLSIIGWFSHEEAAHIRTAIPWFINALSRLRLVDYTQVEVDCILLGESLRDRLQDQFLEDASFVGIPRGGTVVLGLLGYVLDLDQTQIHPQDLTSGPLIVVDDCFLSGARLARFLEEHPSATEVVAVGLYAHPDLRTAVEQNRPRVKDCVTAWDLTDYAPEIYGDDYEAWKARWDRRETGPRLWTGITEHLYFPWGEPDYGIWNSETEQTDRAWTVAPPDRSLEARFSGQRGSEGAVQIQRPASGAISVPPEVFYATFSDHVLIGATGSEECLELDGSAADFWMALVTCETISEAKVVLQRKYDIEPERLKSDLRAFVETLADRQFLETEGSVDAISF</sequence>